<sequence length="188" mass="20842">MTSSVPAGLKTPEPTRRLRLRLPELTDAAFYLTLLNEPDYIRFISDAKVRTLRTAEAFIKLRSLPRFEKYGTGLWVVEKLDTCDPIGICGLIIREGLDHPDLGYAFLSSHQGKGYAREAARAAIGFAREHMKLDWLCAIIDPGNERSAKLLTDLGFHRDGQRMLESIGAVSDYFVKPLSASACGADGQ</sequence>
<dbReference type="SUPFAM" id="SSF55729">
    <property type="entry name" value="Acyl-CoA N-acyltransferases (Nat)"/>
    <property type="match status" value="1"/>
</dbReference>
<keyword evidence="3" id="KW-1185">Reference proteome</keyword>
<protein>
    <submittedName>
        <fullName evidence="2">GNAT family N-acetyltransferase</fullName>
    </submittedName>
</protein>
<dbReference type="Proteomes" id="UP000632063">
    <property type="component" value="Unassembled WGS sequence"/>
</dbReference>
<proteinExistence type="predicted"/>
<gene>
    <name evidence="2" type="ORF">IG616_08360</name>
</gene>
<dbReference type="PANTHER" id="PTHR43792">
    <property type="entry name" value="GNAT FAMILY, PUTATIVE (AFU_ORTHOLOGUE AFUA_3G00765)-RELATED-RELATED"/>
    <property type="match status" value="1"/>
</dbReference>
<evidence type="ECO:0000259" key="1">
    <source>
        <dbReference type="PROSITE" id="PS51186"/>
    </source>
</evidence>
<dbReference type="EMBL" id="JACYXI010000004">
    <property type="protein sequence ID" value="MBD8891557.1"/>
    <property type="molecule type" value="Genomic_DNA"/>
</dbReference>
<dbReference type="PROSITE" id="PS51186">
    <property type="entry name" value="GNAT"/>
    <property type="match status" value="1"/>
</dbReference>
<evidence type="ECO:0000313" key="2">
    <source>
        <dbReference type="EMBL" id="MBD8891557.1"/>
    </source>
</evidence>
<dbReference type="InterPro" id="IPR000182">
    <property type="entry name" value="GNAT_dom"/>
</dbReference>
<reference evidence="3" key="1">
    <citation type="submission" date="2020-09" db="EMBL/GenBank/DDBJ databases">
        <title>The genome sequence of strain Labrenzia suaedae 4C16A.</title>
        <authorList>
            <person name="Liu Y."/>
        </authorList>
    </citation>
    <scope>NUCLEOTIDE SEQUENCE [LARGE SCALE GENOMIC DNA]</scope>
    <source>
        <strain evidence="3">4C16A</strain>
    </source>
</reference>
<organism evidence="2 3">
    <name type="scientific">Roseibium litorale</name>
    <dbReference type="NCBI Taxonomy" id="2803841"/>
    <lineage>
        <taxon>Bacteria</taxon>
        <taxon>Pseudomonadati</taxon>
        <taxon>Pseudomonadota</taxon>
        <taxon>Alphaproteobacteria</taxon>
        <taxon>Hyphomicrobiales</taxon>
        <taxon>Stappiaceae</taxon>
        <taxon>Roseibium</taxon>
    </lineage>
</organism>
<comment type="caution">
    <text evidence="2">The sequence shown here is derived from an EMBL/GenBank/DDBJ whole genome shotgun (WGS) entry which is preliminary data.</text>
</comment>
<dbReference type="Gene3D" id="3.40.630.30">
    <property type="match status" value="1"/>
</dbReference>
<dbReference type="RefSeq" id="WP_192147699.1">
    <property type="nucleotide sequence ID" value="NZ_JACYXI010000004.1"/>
</dbReference>
<evidence type="ECO:0000313" key="3">
    <source>
        <dbReference type="Proteomes" id="UP000632063"/>
    </source>
</evidence>
<name>A0ABR9CL32_9HYPH</name>
<feature type="domain" description="N-acetyltransferase" evidence="1">
    <location>
        <begin position="18"/>
        <end position="179"/>
    </location>
</feature>
<dbReference type="InterPro" id="IPR051531">
    <property type="entry name" value="N-acetyltransferase"/>
</dbReference>
<dbReference type="InterPro" id="IPR016181">
    <property type="entry name" value="Acyl_CoA_acyltransferase"/>
</dbReference>
<dbReference type="PANTHER" id="PTHR43792:SF1">
    <property type="entry name" value="N-ACETYLTRANSFERASE DOMAIN-CONTAINING PROTEIN"/>
    <property type="match status" value="1"/>
</dbReference>
<accession>A0ABR9CL32</accession>
<dbReference type="Pfam" id="PF13302">
    <property type="entry name" value="Acetyltransf_3"/>
    <property type="match status" value="1"/>
</dbReference>
<reference evidence="2 3" key="2">
    <citation type="journal article" date="2021" name="Int. J. Syst. Evol. Microbiol.">
        <title>Roseibium litorale sp. nov., isolated from a tidal flat sediment and proposal for the reclassification of Labrenzia polysiphoniae as Roseibium polysiphoniae comb. nov.</title>
        <authorList>
            <person name="Liu Y."/>
            <person name="Pei T."/>
            <person name="Du J."/>
            <person name="Chao M."/>
            <person name="Deng M.R."/>
            <person name="Zhu H."/>
        </authorList>
    </citation>
    <scope>NUCLEOTIDE SEQUENCE [LARGE SCALE GENOMIC DNA]</scope>
    <source>
        <strain evidence="2 3">4C16A</strain>
    </source>
</reference>